<reference evidence="1 2" key="1">
    <citation type="journal article" date="2022" name="IScience">
        <title>An ultrasensitive nanofiber-based assay for enzymatic hydrolysis and deep-sea microbial degradation of cellulose.</title>
        <authorList>
            <person name="Tsudome M."/>
            <person name="Tachioka M."/>
            <person name="Miyazaki M."/>
            <person name="Uchimura K."/>
            <person name="Tsuda M."/>
            <person name="Takaki Y."/>
            <person name="Deguchi S."/>
        </authorList>
    </citation>
    <scope>NUCLEOTIDE SEQUENCE [LARGE SCALE GENOMIC DNA]</scope>
    <source>
        <strain evidence="1 2">GE09</strain>
    </source>
</reference>
<dbReference type="AlphaFoldDB" id="A0AAN1WEQ5"/>
<accession>A0AAN1WEQ5</accession>
<gene>
    <name evidence="1" type="ORF">MARGE09_P0416</name>
</gene>
<dbReference type="KEGG" id="marq:MARGE09_P0416"/>
<sequence length="194" mass="21864">MAIILNNTVIQQLKLIGGSVLCAALAAGCSPPVDIDPRAHCPRPMEKPIVISKEELRSQVAFTQSETIKENGKIVVYNDYLLVNEPNIGIHIYDNIQPELPQPLGLLKVPGNIDFFVRDDIIHATSYIDLVQIDISDLNNVREVGRSKDIFSANLFHHGWYPRHKYHIDSRESVVVGVEFYTEPKEGCDEEMEQ</sequence>
<dbReference type="RefSeq" id="WP_236985724.1">
    <property type="nucleotide sequence ID" value="NZ_AP023086.1"/>
</dbReference>
<evidence type="ECO:0000313" key="2">
    <source>
        <dbReference type="Proteomes" id="UP001320119"/>
    </source>
</evidence>
<organism evidence="1 2">
    <name type="scientific">Marinagarivorans cellulosilyticus</name>
    <dbReference type="NCBI Taxonomy" id="2721545"/>
    <lineage>
        <taxon>Bacteria</taxon>
        <taxon>Pseudomonadati</taxon>
        <taxon>Pseudomonadota</taxon>
        <taxon>Gammaproteobacteria</taxon>
        <taxon>Cellvibrionales</taxon>
        <taxon>Cellvibrionaceae</taxon>
        <taxon>Marinagarivorans</taxon>
    </lineage>
</organism>
<dbReference type="EMBL" id="AP023086">
    <property type="protein sequence ID" value="BCD96217.1"/>
    <property type="molecule type" value="Genomic_DNA"/>
</dbReference>
<name>A0AAN1WEQ5_9GAMM</name>
<keyword evidence="2" id="KW-1185">Reference proteome</keyword>
<protein>
    <submittedName>
        <fullName evidence="1">Uncharacterized protein</fullName>
    </submittedName>
</protein>
<evidence type="ECO:0000313" key="1">
    <source>
        <dbReference type="EMBL" id="BCD96217.1"/>
    </source>
</evidence>
<proteinExistence type="predicted"/>
<dbReference type="Proteomes" id="UP001320119">
    <property type="component" value="Chromosome"/>
</dbReference>